<dbReference type="Gene3D" id="3.90.79.10">
    <property type="entry name" value="Nucleoside Triphosphate Pyrophosphohydrolase"/>
    <property type="match status" value="1"/>
</dbReference>
<dbReference type="AlphaFoldDB" id="A0A8J5F510"/>
<sequence length="165" mass="19254">MVSSMASRQGRQLQPLPIDPSSMRMFMNRCIPYKFDLGDHNDDDEPSVQVLIITSSKGNNNEFMFPKGGWETDETIKQAVSREAMEEAGVQGTIQGRIGTWVYKSRTHEAHYQAILFPMKVTEELAHQWPEMHQRQRAWVSIAEAKERCRHWWMKEALDRMVKMI</sequence>
<keyword evidence="9" id="KW-1185">Reference proteome</keyword>
<dbReference type="PANTHER" id="PTHR12629:SF42">
    <property type="entry name" value="OS02G0734300 PROTEIN"/>
    <property type="match status" value="1"/>
</dbReference>
<comment type="caution">
    <text evidence="8">The sequence shown here is derived from an EMBL/GenBank/DDBJ whole genome shotgun (WGS) entry which is preliminary data.</text>
</comment>
<dbReference type="PROSITE" id="PS51462">
    <property type="entry name" value="NUDIX"/>
    <property type="match status" value="1"/>
</dbReference>
<dbReference type="InterPro" id="IPR020084">
    <property type="entry name" value="NUDIX_hydrolase_CS"/>
</dbReference>
<dbReference type="GO" id="GO:0046872">
    <property type="term" value="F:metal ion binding"/>
    <property type="evidence" value="ECO:0007669"/>
    <property type="project" value="UniProtKB-KW"/>
</dbReference>
<proteinExistence type="inferred from homology"/>
<dbReference type="Proteomes" id="UP000734854">
    <property type="component" value="Unassembled WGS sequence"/>
</dbReference>
<comment type="cofactor">
    <cofactor evidence="1">
        <name>Mg(2+)</name>
        <dbReference type="ChEBI" id="CHEBI:18420"/>
    </cofactor>
</comment>
<accession>A0A8J5F510</accession>
<dbReference type="GO" id="GO:0005737">
    <property type="term" value="C:cytoplasm"/>
    <property type="evidence" value="ECO:0007669"/>
    <property type="project" value="TreeGrafter"/>
</dbReference>
<evidence type="ECO:0000313" key="9">
    <source>
        <dbReference type="Proteomes" id="UP000734854"/>
    </source>
</evidence>
<reference evidence="8 9" key="1">
    <citation type="submission" date="2020-08" db="EMBL/GenBank/DDBJ databases">
        <title>Plant Genome Project.</title>
        <authorList>
            <person name="Zhang R.-G."/>
        </authorList>
    </citation>
    <scope>NUCLEOTIDE SEQUENCE [LARGE SCALE GENOMIC DNA]</scope>
    <source>
        <tissue evidence="8">Rhizome</tissue>
    </source>
</reference>
<dbReference type="PANTHER" id="PTHR12629">
    <property type="entry name" value="DIPHOSPHOINOSITOL POLYPHOSPHATE PHOSPHOHYDROLASE"/>
    <property type="match status" value="1"/>
</dbReference>
<name>A0A8J5F510_ZINOF</name>
<dbReference type="InterPro" id="IPR000086">
    <property type="entry name" value="NUDIX_hydrolase_dom"/>
</dbReference>
<dbReference type="Pfam" id="PF00293">
    <property type="entry name" value="NUDIX"/>
    <property type="match status" value="1"/>
</dbReference>
<dbReference type="SUPFAM" id="SSF55811">
    <property type="entry name" value="Nudix"/>
    <property type="match status" value="1"/>
</dbReference>
<keyword evidence="4" id="KW-0378">Hydrolase</keyword>
<protein>
    <recommendedName>
        <fullName evidence="7">Nudix hydrolase domain-containing protein</fullName>
    </recommendedName>
</protein>
<evidence type="ECO:0000313" key="8">
    <source>
        <dbReference type="EMBL" id="KAG6478697.1"/>
    </source>
</evidence>
<keyword evidence="3" id="KW-0479">Metal-binding</keyword>
<dbReference type="CDD" id="cd04666">
    <property type="entry name" value="NUDIX_DIPP2_like_Nudt4"/>
    <property type="match status" value="1"/>
</dbReference>
<evidence type="ECO:0000256" key="5">
    <source>
        <dbReference type="ARBA" id="ARBA00022842"/>
    </source>
</evidence>
<feature type="compositionally biased region" description="Polar residues" evidence="6">
    <location>
        <begin position="1"/>
        <end position="12"/>
    </location>
</feature>
<evidence type="ECO:0000256" key="6">
    <source>
        <dbReference type="SAM" id="MobiDB-lite"/>
    </source>
</evidence>
<gene>
    <name evidence="8" type="ORF">ZIOFF_062141</name>
</gene>
<organism evidence="8 9">
    <name type="scientific">Zingiber officinale</name>
    <name type="common">Ginger</name>
    <name type="synonym">Amomum zingiber</name>
    <dbReference type="NCBI Taxonomy" id="94328"/>
    <lineage>
        <taxon>Eukaryota</taxon>
        <taxon>Viridiplantae</taxon>
        <taxon>Streptophyta</taxon>
        <taxon>Embryophyta</taxon>
        <taxon>Tracheophyta</taxon>
        <taxon>Spermatophyta</taxon>
        <taxon>Magnoliopsida</taxon>
        <taxon>Liliopsida</taxon>
        <taxon>Zingiberales</taxon>
        <taxon>Zingiberaceae</taxon>
        <taxon>Zingiber</taxon>
    </lineage>
</organism>
<dbReference type="GO" id="GO:0005634">
    <property type="term" value="C:nucleus"/>
    <property type="evidence" value="ECO:0007669"/>
    <property type="project" value="TreeGrafter"/>
</dbReference>
<evidence type="ECO:0000256" key="2">
    <source>
        <dbReference type="ARBA" id="ARBA00005582"/>
    </source>
</evidence>
<dbReference type="GO" id="GO:0016462">
    <property type="term" value="F:pyrophosphatase activity"/>
    <property type="evidence" value="ECO:0007669"/>
    <property type="project" value="InterPro"/>
</dbReference>
<dbReference type="PROSITE" id="PS00893">
    <property type="entry name" value="NUDIX_BOX"/>
    <property type="match status" value="1"/>
</dbReference>
<evidence type="ECO:0000256" key="4">
    <source>
        <dbReference type="ARBA" id="ARBA00022801"/>
    </source>
</evidence>
<dbReference type="EMBL" id="JACMSC010000017">
    <property type="protein sequence ID" value="KAG6478697.1"/>
    <property type="molecule type" value="Genomic_DNA"/>
</dbReference>
<dbReference type="InterPro" id="IPR015797">
    <property type="entry name" value="NUDIX_hydrolase-like_dom_sf"/>
</dbReference>
<evidence type="ECO:0000256" key="1">
    <source>
        <dbReference type="ARBA" id="ARBA00001946"/>
    </source>
</evidence>
<dbReference type="InterPro" id="IPR047198">
    <property type="entry name" value="DDP-like_NUDIX"/>
</dbReference>
<evidence type="ECO:0000259" key="7">
    <source>
        <dbReference type="PROSITE" id="PS51462"/>
    </source>
</evidence>
<keyword evidence="5" id="KW-0460">Magnesium</keyword>
<feature type="domain" description="Nudix hydrolase" evidence="7">
    <location>
        <begin position="32"/>
        <end position="162"/>
    </location>
</feature>
<comment type="similarity">
    <text evidence="2">Belongs to the Nudix hydrolase family.</text>
</comment>
<evidence type="ECO:0000256" key="3">
    <source>
        <dbReference type="ARBA" id="ARBA00022723"/>
    </source>
</evidence>
<feature type="region of interest" description="Disordered" evidence="6">
    <location>
        <begin position="1"/>
        <end position="20"/>
    </location>
</feature>